<evidence type="ECO:0000256" key="7">
    <source>
        <dbReference type="ARBA" id="ARBA00023136"/>
    </source>
</evidence>
<feature type="compositionally biased region" description="Polar residues" evidence="9">
    <location>
        <begin position="76"/>
        <end position="90"/>
    </location>
</feature>
<comment type="function">
    <text evidence="1">Probable mitochondrial mRNA stabilization factor.</text>
</comment>
<dbReference type="AlphaFoldDB" id="A0A1D2JKZ6"/>
<keyword evidence="4 8" id="KW-0999">Mitochondrion inner membrane</keyword>
<evidence type="ECO:0000313" key="11">
    <source>
        <dbReference type="Proteomes" id="UP000242814"/>
    </source>
</evidence>
<evidence type="ECO:0000256" key="1">
    <source>
        <dbReference type="ARBA" id="ARBA00003470"/>
    </source>
</evidence>
<dbReference type="InterPro" id="IPR043519">
    <property type="entry name" value="NT_sf"/>
</dbReference>
<feature type="non-terminal residue" evidence="10">
    <location>
        <position position="731"/>
    </location>
</feature>
<comment type="caution">
    <text evidence="10">The sequence shown here is derived from an EMBL/GenBank/DDBJ whole genome shotgun (WGS) entry which is preliminary data.</text>
</comment>
<keyword evidence="7 8" id="KW-0472">Membrane</keyword>
<protein>
    <recommendedName>
        <fullName evidence="8">ATPase synthesis protein 25</fullName>
    </recommendedName>
</protein>
<dbReference type="VEuPathDB" id="FungiDB:PABG_02606"/>
<dbReference type="Gene3D" id="3.30.460.10">
    <property type="entry name" value="Beta Polymerase, domain 2"/>
    <property type="match status" value="1"/>
</dbReference>
<evidence type="ECO:0000256" key="9">
    <source>
        <dbReference type="SAM" id="MobiDB-lite"/>
    </source>
</evidence>
<evidence type="ECO:0000256" key="5">
    <source>
        <dbReference type="ARBA" id="ARBA00022946"/>
    </source>
</evidence>
<evidence type="ECO:0000256" key="3">
    <source>
        <dbReference type="ARBA" id="ARBA00010787"/>
    </source>
</evidence>
<comment type="subcellular location">
    <subcellularLocation>
        <location evidence="2 8">Mitochondrion inner membrane</location>
        <topology evidence="2 8">Peripheral membrane protein</topology>
        <orientation evidence="2 8">Matrix side</orientation>
    </subcellularLocation>
</comment>
<evidence type="ECO:0000256" key="4">
    <source>
        <dbReference type="ARBA" id="ARBA00022792"/>
    </source>
</evidence>
<dbReference type="PANTHER" id="PTHR28087:SF1">
    <property type="entry name" value="ATPASE SYNTHESIS PROTEIN 25, MITOCHONDRIAL"/>
    <property type="match status" value="1"/>
</dbReference>
<evidence type="ECO:0000313" key="10">
    <source>
        <dbReference type="EMBL" id="ODH40322.1"/>
    </source>
</evidence>
<sequence>MSRILLRGIQCHACRQNVIRSFVSASGVTITPPAIGSVSPSKAHPPHLSGSFPTRHVKLFSSQAKDDPSLAADAVSENSAAQEGSYPQENSEQHVPWYLQEEVQEMALHPMRQQQELPPLPENPPPILKVLLEYISVDIGLDNLNLLDLRTLDPPPALGANLIMIFGTARSVKHLNVSADKFCRWLRTTYKLRPDADGLLGRNELKIKLRRKARRARLIKRAGSTLKQPDDGITTGWICVDVGIVEGGQLSKPEGVQKAGFVGFGTVIQGTRIVVQMMTEEKREEIDLESLWRQTLEKNSMDNPGLPKPQAEEPPQVVGFTHESSTVTAADFSHRVSQTPPIRANYEQLRSISTSLHRLRDKRGSATDFVPTDTTVATKSAKSTSSQESLPSLFNYLSNLEPDKAIDELGQGMDDRTSTSFLQRFYEELARTAPQIASAQKLELMCTAILLQHSGYRKEDLFQAFKEHIVSNYPLPRALVLRILDALLAFKPDPNSNPPRLRLPGADMELALRLIENAALRGTNILHADFLIRVFLAVSYRTRVYAVKPENLHSAAITGNRIPVSIDEFESVQRIQTRLASIIRAAKVALGEKEYLDILRVHSDQGEYAKFWNAWGEVALAGIHRGKSFYLFLFNLHAELGDWQQSRTTLLNCIPMMWREDPPVFFDAELAEVVSKCIALAYPDIDDTVQHNLPALIVKTWHHCRTAIQNQKMNERKERLIQTELGTLPEN</sequence>
<evidence type="ECO:0000256" key="6">
    <source>
        <dbReference type="ARBA" id="ARBA00023128"/>
    </source>
</evidence>
<dbReference type="VEuPathDB" id="FungiDB:PADG_01041"/>
<dbReference type="FunFam" id="3.30.460.10:FF:000044">
    <property type="entry name" value="ATPase synthesis protein 25, mitochondrial"/>
    <property type="match status" value="1"/>
</dbReference>
<dbReference type="GO" id="GO:0140053">
    <property type="term" value="P:mitochondrial gene expression"/>
    <property type="evidence" value="ECO:0007669"/>
    <property type="project" value="UniProtKB-UniRule"/>
</dbReference>
<name>A0A1D2JKZ6_PARBR</name>
<dbReference type="Proteomes" id="UP000242814">
    <property type="component" value="Unassembled WGS sequence"/>
</dbReference>
<organism evidence="10 11">
    <name type="scientific">Paracoccidioides brasiliensis</name>
    <dbReference type="NCBI Taxonomy" id="121759"/>
    <lineage>
        <taxon>Eukaryota</taxon>
        <taxon>Fungi</taxon>
        <taxon>Dikarya</taxon>
        <taxon>Ascomycota</taxon>
        <taxon>Pezizomycotina</taxon>
        <taxon>Eurotiomycetes</taxon>
        <taxon>Eurotiomycetidae</taxon>
        <taxon>Onygenales</taxon>
        <taxon>Ajellomycetaceae</taxon>
        <taxon>Paracoccidioides</taxon>
    </lineage>
</organism>
<keyword evidence="6 8" id="KW-0496">Mitochondrion</keyword>
<dbReference type="InterPro" id="IPR040152">
    <property type="entry name" value="Atp25"/>
</dbReference>
<proteinExistence type="inferred from homology"/>
<dbReference type="GO" id="GO:0005743">
    <property type="term" value="C:mitochondrial inner membrane"/>
    <property type="evidence" value="ECO:0007669"/>
    <property type="project" value="UniProtKB-SubCell"/>
</dbReference>
<comment type="function">
    <text evidence="8">Mitochondrial mRNA stabilization factor.</text>
</comment>
<dbReference type="PANTHER" id="PTHR28087">
    <property type="entry name" value="ATPASE SYNTHESIS PROTEIN 25, MITOCHONDRIAL"/>
    <property type="match status" value="1"/>
</dbReference>
<dbReference type="GO" id="GO:0048255">
    <property type="term" value="P:mRNA stabilization"/>
    <property type="evidence" value="ECO:0007669"/>
    <property type="project" value="TreeGrafter"/>
</dbReference>
<gene>
    <name evidence="10" type="ORF">ACO22_01638</name>
</gene>
<reference evidence="10 11" key="1">
    <citation type="submission" date="2016-06" db="EMBL/GenBank/DDBJ databases">
        <authorList>
            <person name="Kjaerup R.B."/>
            <person name="Dalgaard T.S."/>
            <person name="Juul-Madsen H.R."/>
        </authorList>
    </citation>
    <scope>NUCLEOTIDE SEQUENCE [LARGE SCALE GENOMIC DNA]</scope>
    <source>
        <strain evidence="10 11">Pb300</strain>
    </source>
</reference>
<evidence type="ECO:0000256" key="2">
    <source>
        <dbReference type="ARBA" id="ARBA00004443"/>
    </source>
</evidence>
<evidence type="ECO:0000256" key="8">
    <source>
        <dbReference type="RuleBase" id="RU367062"/>
    </source>
</evidence>
<keyword evidence="5 8" id="KW-0809">Transit peptide</keyword>
<dbReference type="EMBL" id="LZYO01000042">
    <property type="protein sequence ID" value="ODH40322.1"/>
    <property type="molecule type" value="Genomic_DNA"/>
</dbReference>
<feature type="region of interest" description="Disordered" evidence="9">
    <location>
        <begin position="68"/>
        <end position="93"/>
    </location>
</feature>
<comment type="similarity">
    <text evidence="3 8">Belongs to the ATP25 family.</text>
</comment>
<accession>A0A1D2JKZ6</accession>